<evidence type="ECO:0000313" key="4">
    <source>
        <dbReference type="Proteomes" id="UP000444721"/>
    </source>
</evidence>
<feature type="region of interest" description="Disordered" evidence="2">
    <location>
        <begin position="395"/>
        <end position="423"/>
    </location>
</feature>
<evidence type="ECO:0000313" key="3">
    <source>
        <dbReference type="EMBL" id="KAF0978526.1"/>
    </source>
</evidence>
<comment type="caution">
    <text evidence="3">The sequence shown here is derived from an EMBL/GenBank/DDBJ whole genome shotgun (WGS) entry which is preliminary data.</text>
</comment>
<keyword evidence="1" id="KW-0175">Coiled coil</keyword>
<dbReference type="Proteomes" id="UP000444721">
    <property type="component" value="Unassembled WGS sequence"/>
</dbReference>
<dbReference type="RefSeq" id="XP_044563239.1">
    <property type="nucleotide sequence ID" value="XM_044705530.1"/>
</dbReference>
<dbReference type="EMBL" id="VFQX01000029">
    <property type="protein sequence ID" value="KAF0978526.1"/>
    <property type="molecule type" value="Genomic_DNA"/>
</dbReference>
<dbReference type="OrthoDB" id="10266751at2759"/>
<sequence>MSNRERASIRSALPNTQQKASSIARPRSDHLKGITKKTSEPVCTLSNIPFTRGLNTVMMKSHFCSQTESQKELLAKFKSDSGILIEKFSRFKKKVTSNRNQIKTQVQNIEWTNEWKRLRKIQQELEKDFEEDRENQIERTEYRNNLLRQLHEGVNSPLKSVKECTYYFLKERILETSHSITSMENEINQLFKKFQSLNPLTVDEAIDNNTFSVEDVIQNCLTRANVNSQDAIDPILDQLLTELRHKLEFIIEEYRKEKFKPRSHTWSKEDHQRFKKVFKQFNNSCTTAHHASSYYETLKSILPHKTESELKEHNTWYKTVHLIEIQKVKENKEKLLNEIQKLENFAVESISLHCSLMQDKNREEEERQRFSQLAEQTKKLLLEQLVIKEEKMKEESERLAKEDQQRKQEEDLERQKEAKRREHLKQQLANYLAEKEEATRKKEEEQKQEEEALQEQYRILQKRNKDRVDFRKNKEIEKLEQRKAMLKKRQEEELKREQNLNQLIQGVYEELRLLDIETDAKRLIQPTQSLLNKQKQEDEMQHPSTRKIYGYTTEDLMKDKKFKLQLLLQEAGLLHTEYAKEVFSEMKPSRQTRIDNLTSEQSNHLFGASRNASI</sequence>
<dbReference type="InterPro" id="IPR039902">
    <property type="entry name" value="CCDC148/CCDC112"/>
</dbReference>
<feature type="compositionally biased region" description="Basic and acidic residues" evidence="2">
    <location>
        <begin position="395"/>
        <end position="420"/>
    </location>
</feature>
<dbReference type="PANTHER" id="PTHR21549">
    <property type="entry name" value="MUTATED IN BLADDER CANCER 1"/>
    <property type="match status" value="1"/>
</dbReference>
<keyword evidence="4" id="KW-1185">Reference proteome</keyword>
<evidence type="ECO:0000256" key="1">
    <source>
        <dbReference type="ARBA" id="ARBA00023054"/>
    </source>
</evidence>
<proteinExistence type="predicted"/>
<gene>
    <name evidence="3" type="ORF">FDP41_002346</name>
</gene>
<evidence type="ECO:0000256" key="2">
    <source>
        <dbReference type="SAM" id="MobiDB-lite"/>
    </source>
</evidence>
<accession>A0A6A5BTJ4</accession>
<reference evidence="3 4" key="1">
    <citation type="journal article" date="2019" name="Sci. Rep.">
        <title>Nanopore sequencing improves the draft genome of the human pathogenic amoeba Naegleria fowleri.</title>
        <authorList>
            <person name="Liechti N."/>
            <person name="Schurch N."/>
            <person name="Bruggmann R."/>
            <person name="Wittwer M."/>
        </authorList>
    </citation>
    <scope>NUCLEOTIDE SEQUENCE [LARGE SCALE GENOMIC DNA]</scope>
    <source>
        <strain evidence="3 4">ATCC 30894</strain>
    </source>
</reference>
<protein>
    <submittedName>
        <fullName evidence="3">Uncharacterized protein</fullName>
    </submittedName>
</protein>
<dbReference type="OMA" id="QTAYARE"/>
<dbReference type="PANTHER" id="PTHR21549:SF1">
    <property type="entry name" value="COILED-COIL DOMAIN-CONTAINING PROTEIN 148"/>
    <property type="match status" value="1"/>
</dbReference>
<name>A0A6A5BTJ4_NAEFO</name>
<organism evidence="3 4">
    <name type="scientific">Naegleria fowleri</name>
    <name type="common">Brain eating amoeba</name>
    <dbReference type="NCBI Taxonomy" id="5763"/>
    <lineage>
        <taxon>Eukaryota</taxon>
        <taxon>Discoba</taxon>
        <taxon>Heterolobosea</taxon>
        <taxon>Tetramitia</taxon>
        <taxon>Eutetramitia</taxon>
        <taxon>Vahlkampfiidae</taxon>
        <taxon>Naegleria</taxon>
    </lineage>
</organism>
<dbReference type="VEuPathDB" id="AmoebaDB:FDP41_002346"/>
<dbReference type="VEuPathDB" id="AmoebaDB:NF0007660"/>
<dbReference type="VEuPathDB" id="AmoebaDB:NF0007650"/>
<dbReference type="VEuPathDB" id="AmoebaDB:NfTy_042350"/>
<dbReference type="GeneID" id="68109564"/>
<feature type="region of interest" description="Disordered" evidence="2">
    <location>
        <begin position="1"/>
        <end position="35"/>
    </location>
</feature>
<dbReference type="AlphaFoldDB" id="A0A6A5BTJ4"/>